<gene>
    <name evidence="2" type="ORF">ATJ97_2908</name>
</gene>
<dbReference type="AlphaFoldDB" id="A0A2A9ENM2"/>
<evidence type="ECO:0000313" key="3">
    <source>
        <dbReference type="Proteomes" id="UP000222106"/>
    </source>
</evidence>
<accession>A0A2A9ENM2</accession>
<name>A0A2A9ENM2_9MICO</name>
<dbReference type="Proteomes" id="UP000222106">
    <property type="component" value="Unassembled WGS sequence"/>
</dbReference>
<dbReference type="InterPro" id="IPR007569">
    <property type="entry name" value="DUF559"/>
</dbReference>
<organism evidence="2 3">
    <name type="scientific">Georgenia soli</name>
    <dbReference type="NCBI Taxonomy" id="638953"/>
    <lineage>
        <taxon>Bacteria</taxon>
        <taxon>Bacillati</taxon>
        <taxon>Actinomycetota</taxon>
        <taxon>Actinomycetes</taxon>
        <taxon>Micrococcales</taxon>
        <taxon>Bogoriellaceae</taxon>
        <taxon>Georgenia</taxon>
    </lineage>
</organism>
<reference evidence="2 3" key="1">
    <citation type="submission" date="2017-10" db="EMBL/GenBank/DDBJ databases">
        <title>Sequencing the genomes of 1000 actinobacteria strains.</title>
        <authorList>
            <person name="Klenk H.-P."/>
        </authorList>
    </citation>
    <scope>NUCLEOTIDE SEQUENCE [LARGE SCALE GENOMIC DNA]</scope>
    <source>
        <strain evidence="2 3">DSM 21838</strain>
    </source>
</reference>
<dbReference type="EMBL" id="PDJI01000004">
    <property type="protein sequence ID" value="PFG40383.1"/>
    <property type="molecule type" value="Genomic_DNA"/>
</dbReference>
<dbReference type="Gene3D" id="3.40.960.10">
    <property type="entry name" value="VSR Endonuclease"/>
    <property type="match status" value="1"/>
</dbReference>
<protein>
    <submittedName>
        <fullName evidence="2">Uncharacterized protein DUF559</fullName>
    </submittedName>
</protein>
<proteinExistence type="predicted"/>
<dbReference type="SUPFAM" id="SSF52980">
    <property type="entry name" value="Restriction endonuclease-like"/>
    <property type="match status" value="1"/>
</dbReference>
<keyword evidence="3" id="KW-1185">Reference proteome</keyword>
<dbReference type="OrthoDB" id="5243722at2"/>
<dbReference type="Pfam" id="PF04480">
    <property type="entry name" value="DUF559"/>
    <property type="match status" value="1"/>
</dbReference>
<feature type="domain" description="DUF559" evidence="1">
    <location>
        <begin position="240"/>
        <end position="302"/>
    </location>
</feature>
<sequence>MLPSMENRALAEADERLRRTAVLGVFTLQMASSAGLARGVVRGRIRAGAWVHVVGAAFTAADRAPGVIDPVRLRAVGAALTWPDAVLCLRTAAILHGMPVRDDGLAHVLVPEKRRKSRGLAPHYLTVDRREVRRFLSFRITSPRRTAIDCCALLPYQEAERLMAWVRTRDILTLPELVAATEERRGKPGVVQLQRLLADTRSGALSEAERRLHKILGEAGIGDWEADQPIVVNGRLLARADVLFRAARLIVEVDGRAAHQDFDADRERLNALTLAGYTVLRFSWRQLVDRPWYVREQIEAALRRAGVGSARG</sequence>
<evidence type="ECO:0000259" key="1">
    <source>
        <dbReference type="Pfam" id="PF04480"/>
    </source>
</evidence>
<comment type="caution">
    <text evidence="2">The sequence shown here is derived from an EMBL/GenBank/DDBJ whole genome shotgun (WGS) entry which is preliminary data.</text>
</comment>
<dbReference type="InterPro" id="IPR011335">
    <property type="entry name" value="Restrct_endonuc-II-like"/>
</dbReference>
<evidence type="ECO:0000313" key="2">
    <source>
        <dbReference type="EMBL" id="PFG40383.1"/>
    </source>
</evidence>